<dbReference type="PANTHER" id="PTHR10578:SF107">
    <property type="entry name" value="2-HYDROXYACID OXIDASE 1"/>
    <property type="match status" value="1"/>
</dbReference>
<dbReference type="InterPro" id="IPR037396">
    <property type="entry name" value="FMN_HAD"/>
</dbReference>
<feature type="binding site" evidence="6">
    <location>
        <position position="121"/>
    </location>
    <ligand>
        <name>FMN</name>
        <dbReference type="ChEBI" id="CHEBI:58210"/>
    </ligand>
</feature>
<dbReference type="EMBL" id="JANFPI010000010">
    <property type="protein sequence ID" value="MCX8999707.1"/>
    <property type="molecule type" value="Genomic_DNA"/>
</dbReference>
<dbReference type="Proteomes" id="UP001208771">
    <property type="component" value="Unassembled WGS sequence"/>
</dbReference>
<sequence length="356" mass="37127">MLPYQAEAEAAIGKDLYRYLVGRAVDGGAEDANEAAFRRFCLVPRVLSDIRGVDLATTLFGVEIAAPVVVGAFAGDRLFHAEGLAPVARVCKRLRLPLVVSEETVTPLARITALHDRVLLQLRAAGPVERARSLVEHAADAGAVGIVLTVLAPAHPIEGLRPGGFDVGQALRDRGWTTIGSDRPGPMPLPAFPNWTARDISEVADSAKARGLHLVVKGVLHPGDVAACEQAGAGTLMVSNIGLRQSSRWLPAPLALPGMRAAASKGTAVLADGGIRHGSDVLIARLLGADAAVVSRPVLTALAGAGEKGVESYLSGLIDSLTAMTLWMGAGRIEDLRPDQLARADGTPLPYGKSDV</sequence>
<feature type="binding site" evidence="6">
    <location>
        <begin position="72"/>
        <end position="74"/>
    </location>
    <ligand>
        <name>FMN</name>
        <dbReference type="ChEBI" id="CHEBI:58210"/>
    </ligand>
</feature>
<dbReference type="Pfam" id="PF01070">
    <property type="entry name" value="FMN_dh"/>
    <property type="match status" value="1"/>
</dbReference>
<feature type="binding site" evidence="6">
    <location>
        <position position="217"/>
    </location>
    <ligand>
        <name>FMN</name>
        <dbReference type="ChEBI" id="CHEBI:58210"/>
    </ligand>
</feature>
<feature type="binding site" evidence="6">
    <location>
        <position position="161"/>
    </location>
    <ligand>
        <name>glyoxylate</name>
        <dbReference type="ChEBI" id="CHEBI:36655"/>
    </ligand>
</feature>
<feature type="binding site" evidence="6">
    <location>
        <begin position="272"/>
        <end position="276"/>
    </location>
    <ligand>
        <name>FMN</name>
        <dbReference type="ChEBI" id="CHEBI:58210"/>
    </ligand>
</feature>
<reference evidence="8" key="1">
    <citation type="submission" date="2022-07" db="EMBL/GenBank/DDBJ databases">
        <title>Ectorhizobium quercum gen.nov., sp. nov.</title>
        <authorList>
            <person name="Ma T."/>
            <person name="Li Y."/>
        </authorList>
    </citation>
    <scope>NUCLEOTIDE SEQUENCE</scope>
    <source>
        <strain evidence="8">BDR2-2</strain>
    </source>
</reference>
<dbReference type="InterPro" id="IPR000262">
    <property type="entry name" value="FMN-dep_DH"/>
</dbReference>
<dbReference type="Gene3D" id="3.20.20.70">
    <property type="entry name" value="Aldolase class I"/>
    <property type="match status" value="1"/>
</dbReference>
<evidence type="ECO:0000313" key="8">
    <source>
        <dbReference type="EMBL" id="MCX8999707.1"/>
    </source>
</evidence>
<feature type="binding site" evidence="6">
    <location>
        <position position="244"/>
    </location>
    <ligand>
        <name>glyoxylate</name>
        <dbReference type="ChEBI" id="CHEBI:36655"/>
    </ligand>
</feature>
<dbReference type="InterPro" id="IPR012133">
    <property type="entry name" value="Alpha-hydoxy_acid_DH_FMN"/>
</dbReference>
<dbReference type="GO" id="GO:0016491">
    <property type="term" value="F:oxidoreductase activity"/>
    <property type="evidence" value="ECO:0007669"/>
    <property type="project" value="UniProtKB-KW"/>
</dbReference>
<dbReference type="SUPFAM" id="SSF51395">
    <property type="entry name" value="FMN-linked oxidoreductases"/>
    <property type="match status" value="1"/>
</dbReference>
<dbReference type="GO" id="GO:0010181">
    <property type="term" value="F:FMN binding"/>
    <property type="evidence" value="ECO:0007669"/>
    <property type="project" value="InterPro"/>
</dbReference>
<comment type="caution">
    <text evidence="8">The sequence shown here is derived from an EMBL/GenBank/DDBJ whole genome shotgun (WGS) entry which is preliminary data.</text>
</comment>
<proteinExistence type="inferred from homology"/>
<evidence type="ECO:0000259" key="7">
    <source>
        <dbReference type="PROSITE" id="PS51349"/>
    </source>
</evidence>
<keyword evidence="3 6" id="KW-0288">FMN</keyword>
<organism evidence="8 9">
    <name type="scientific">Ectorhizobium quercum</name>
    <dbReference type="NCBI Taxonomy" id="2965071"/>
    <lineage>
        <taxon>Bacteria</taxon>
        <taxon>Pseudomonadati</taxon>
        <taxon>Pseudomonadota</taxon>
        <taxon>Alphaproteobacteria</taxon>
        <taxon>Hyphomicrobiales</taxon>
        <taxon>Rhizobiaceae</taxon>
        <taxon>Ectorhizobium</taxon>
    </lineage>
</organism>
<dbReference type="PANTHER" id="PTHR10578">
    <property type="entry name" value="S -2-HYDROXY-ACID OXIDASE-RELATED"/>
    <property type="match status" value="1"/>
</dbReference>
<comment type="similarity">
    <text evidence="5">Belongs to the FMN-dependent alpha-hydroxy acid dehydrogenase family.</text>
</comment>
<evidence type="ECO:0000256" key="6">
    <source>
        <dbReference type="PIRSR" id="PIRSR000138-2"/>
    </source>
</evidence>
<gene>
    <name evidence="8" type="ORF">NOF55_21615</name>
</gene>
<comment type="cofactor">
    <cofactor evidence="1">
        <name>FMN</name>
        <dbReference type="ChEBI" id="CHEBI:58210"/>
    </cofactor>
</comment>
<evidence type="ECO:0000313" key="9">
    <source>
        <dbReference type="Proteomes" id="UP001208771"/>
    </source>
</evidence>
<keyword evidence="9" id="KW-1185">Reference proteome</keyword>
<dbReference type="InterPro" id="IPR013785">
    <property type="entry name" value="Aldolase_TIM"/>
</dbReference>
<evidence type="ECO:0000256" key="1">
    <source>
        <dbReference type="ARBA" id="ARBA00001917"/>
    </source>
</evidence>
<accession>A0AAE3N6Z1</accession>
<dbReference type="AlphaFoldDB" id="A0AAE3N6Z1"/>
<feature type="domain" description="FMN hydroxy acid dehydrogenase" evidence="7">
    <location>
        <begin position="1"/>
        <end position="346"/>
    </location>
</feature>
<feature type="binding site" evidence="6">
    <location>
        <position position="149"/>
    </location>
    <ligand>
        <name>FMN</name>
        <dbReference type="ChEBI" id="CHEBI:58210"/>
    </ligand>
</feature>
<feature type="binding site" evidence="6">
    <location>
        <position position="19"/>
    </location>
    <ligand>
        <name>glyoxylate</name>
        <dbReference type="ChEBI" id="CHEBI:36655"/>
    </ligand>
</feature>
<feature type="binding site" evidence="6">
    <location>
        <position position="239"/>
    </location>
    <ligand>
        <name>FMN</name>
        <dbReference type="ChEBI" id="CHEBI:58210"/>
    </ligand>
</feature>
<dbReference type="PIRSF" id="PIRSF000138">
    <property type="entry name" value="Al-hdrx_acd_dh"/>
    <property type="match status" value="1"/>
</dbReference>
<keyword evidence="4" id="KW-0560">Oxidoreductase</keyword>
<feature type="binding site" evidence="6">
    <location>
        <position position="101"/>
    </location>
    <ligand>
        <name>FMN</name>
        <dbReference type="ChEBI" id="CHEBI:58210"/>
    </ligand>
</feature>
<keyword evidence="2 6" id="KW-0285">Flavoprotein</keyword>
<name>A0AAE3N6Z1_9HYPH</name>
<evidence type="ECO:0000256" key="5">
    <source>
        <dbReference type="ARBA" id="ARBA00024042"/>
    </source>
</evidence>
<evidence type="ECO:0000256" key="3">
    <source>
        <dbReference type="ARBA" id="ARBA00022643"/>
    </source>
</evidence>
<protein>
    <submittedName>
        <fullName evidence="8">Alpha-hydroxy-acid oxidizing protein</fullName>
    </submittedName>
</protein>
<evidence type="ECO:0000256" key="4">
    <source>
        <dbReference type="ARBA" id="ARBA00023002"/>
    </source>
</evidence>
<evidence type="ECO:0000256" key="2">
    <source>
        <dbReference type="ARBA" id="ARBA00022630"/>
    </source>
</evidence>
<dbReference type="PROSITE" id="PS51349">
    <property type="entry name" value="FMN_HYDROXY_ACID_DH_2"/>
    <property type="match status" value="1"/>
</dbReference>